<dbReference type="AlphaFoldDB" id="D6YWD0"/>
<dbReference type="eggNOG" id="COG0054">
    <property type="taxonomic scope" value="Bacteria"/>
</dbReference>
<comment type="catalytic activity">
    <reaction evidence="6 9">
        <text>(2S)-2-hydroxy-3-oxobutyl phosphate + 5-amino-6-(D-ribitylamino)uracil = 6,7-dimethyl-8-(1-D-ribityl)lumazine + phosphate + 2 H2O + H(+)</text>
        <dbReference type="Rhea" id="RHEA:26152"/>
        <dbReference type="ChEBI" id="CHEBI:15377"/>
        <dbReference type="ChEBI" id="CHEBI:15378"/>
        <dbReference type="ChEBI" id="CHEBI:15934"/>
        <dbReference type="ChEBI" id="CHEBI:43474"/>
        <dbReference type="ChEBI" id="CHEBI:58201"/>
        <dbReference type="ChEBI" id="CHEBI:58830"/>
        <dbReference type="EC" id="2.5.1.78"/>
    </reaction>
</comment>
<dbReference type="OrthoDB" id="9809709at2"/>
<dbReference type="GO" id="GO:0009231">
    <property type="term" value="P:riboflavin biosynthetic process"/>
    <property type="evidence" value="ECO:0007669"/>
    <property type="project" value="UniProtKB-UniRule"/>
</dbReference>
<feature type="active site" description="Proton donor" evidence="9">
    <location>
        <position position="88"/>
    </location>
</feature>
<evidence type="ECO:0000256" key="9">
    <source>
        <dbReference type="HAMAP-Rule" id="MF_00178"/>
    </source>
</evidence>
<feature type="binding site" evidence="9">
    <location>
        <position position="22"/>
    </location>
    <ligand>
        <name>5-amino-6-(D-ribitylamino)uracil</name>
        <dbReference type="ChEBI" id="CHEBI:15934"/>
    </ligand>
</feature>
<dbReference type="HOGENOM" id="CLU_089358_1_1_0"/>
<dbReference type="FunFam" id="3.40.50.960:FF:000001">
    <property type="entry name" value="6,7-dimethyl-8-ribityllumazine synthase"/>
    <property type="match status" value="1"/>
</dbReference>
<evidence type="ECO:0000256" key="6">
    <source>
        <dbReference type="ARBA" id="ARBA00048785"/>
    </source>
</evidence>
<dbReference type="RefSeq" id="WP_013182155.1">
    <property type="nucleotide sequence ID" value="NC_014225.1"/>
</dbReference>
<dbReference type="Pfam" id="PF00885">
    <property type="entry name" value="DMRL_synthase"/>
    <property type="match status" value="1"/>
</dbReference>
<accession>D6YWD0</accession>
<dbReference type="EMBL" id="CP001928">
    <property type="protein sequence ID" value="ADI38441.1"/>
    <property type="molecule type" value="Genomic_DNA"/>
</dbReference>
<dbReference type="HAMAP" id="MF_00178">
    <property type="entry name" value="Lumazine_synth"/>
    <property type="match status" value="1"/>
</dbReference>
<dbReference type="Proteomes" id="UP000001505">
    <property type="component" value="Chromosome"/>
</dbReference>
<gene>
    <name evidence="9 10" type="primary">ribH</name>
    <name evidence="10" type="ordered locus">wcw_1084</name>
</gene>
<dbReference type="NCBIfam" id="NF000812">
    <property type="entry name" value="PRK00061.1-4"/>
    <property type="match status" value="1"/>
</dbReference>
<dbReference type="STRING" id="716544.wcw_1084"/>
<feature type="binding site" evidence="9">
    <location>
        <position position="127"/>
    </location>
    <ligand>
        <name>(2S)-2-hydroxy-3-oxobutyl phosphate</name>
        <dbReference type="ChEBI" id="CHEBI:58830"/>
    </ligand>
</feature>
<dbReference type="PANTHER" id="PTHR21058:SF0">
    <property type="entry name" value="6,7-DIMETHYL-8-RIBITYLLUMAZINE SYNTHASE"/>
    <property type="match status" value="1"/>
</dbReference>
<evidence type="ECO:0000256" key="5">
    <source>
        <dbReference type="ARBA" id="ARBA00022679"/>
    </source>
</evidence>
<organism evidence="10 11">
    <name type="scientific">Waddlia chondrophila (strain ATCC VR-1470 / WSU 86-1044)</name>
    <dbReference type="NCBI Taxonomy" id="716544"/>
    <lineage>
        <taxon>Bacteria</taxon>
        <taxon>Pseudomonadati</taxon>
        <taxon>Chlamydiota</taxon>
        <taxon>Chlamydiia</taxon>
        <taxon>Parachlamydiales</taxon>
        <taxon>Waddliaceae</taxon>
        <taxon>Waddlia</taxon>
    </lineage>
</organism>
<dbReference type="EC" id="2.5.1.78" evidence="3 9"/>
<dbReference type="KEGG" id="wch:wcw_1084"/>
<dbReference type="GO" id="GO:0005829">
    <property type="term" value="C:cytosol"/>
    <property type="evidence" value="ECO:0007669"/>
    <property type="project" value="TreeGrafter"/>
</dbReference>
<evidence type="ECO:0000256" key="7">
    <source>
        <dbReference type="ARBA" id="ARBA00058151"/>
    </source>
</evidence>
<evidence type="ECO:0000256" key="8">
    <source>
        <dbReference type="ARBA" id="ARBA00072606"/>
    </source>
</evidence>
<evidence type="ECO:0000256" key="2">
    <source>
        <dbReference type="ARBA" id="ARBA00007424"/>
    </source>
</evidence>
<dbReference type="Gene3D" id="3.40.50.960">
    <property type="entry name" value="Lumazine/riboflavin synthase"/>
    <property type="match status" value="1"/>
</dbReference>
<feature type="binding site" evidence="9">
    <location>
        <begin position="56"/>
        <end position="58"/>
    </location>
    <ligand>
        <name>5-amino-6-(D-ribitylamino)uracil</name>
        <dbReference type="ChEBI" id="CHEBI:15934"/>
    </ligand>
</feature>
<keyword evidence="11" id="KW-1185">Reference proteome</keyword>
<evidence type="ECO:0000313" key="10">
    <source>
        <dbReference type="EMBL" id="ADI38441.1"/>
    </source>
</evidence>
<dbReference type="GO" id="GO:0009349">
    <property type="term" value="C:riboflavin synthase complex"/>
    <property type="evidence" value="ECO:0007669"/>
    <property type="project" value="UniProtKB-UniRule"/>
</dbReference>
<proteinExistence type="inferred from homology"/>
<dbReference type="UniPathway" id="UPA00275">
    <property type="reaction ID" value="UER00404"/>
</dbReference>
<feature type="binding site" evidence="9">
    <location>
        <begin position="80"/>
        <end position="82"/>
    </location>
    <ligand>
        <name>5-amino-6-(D-ribitylamino)uracil</name>
        <dbReference type="ChEBI" id="CHEBI:15934"/>
    </ligand>
</feature>
<comment type="function">
    <text evidence="7 9">Catalyzes the formation of 6,7-dimethyl-8-ribityllumazine by condensation of 5-amino-6-(D-ribitylamino)uracil with 3,4-dihydroxy-2-butanone 4-phosphate. This is the penultimate step in the biosynthesis of riboflavin.</text>
</comment>
<protein>
    <recommendedName>
        <fullName evidence="8 9">6,7-dimethyl-8-ribityllumazine synthase</fullName>
        <shortName evidence="9">DMRL synthase</shortName>
        <shortName evidence="9">LS</shortName>
        <shortName evidence="9">Lumazine synthase</shortName>
        <ecNumber evidence="3 9">2.5.1.78</ecNumber>
    </recommendedName>
</protein>
<sequence>MKEIIGSFQAQGLRFGIVAAHFNEMITRKLFDGAVEALKRHGADVALSTAVWVPGSFEIPVAAKKLAESGQYDAIITLGTIIKGSTAHFDYVAAQTASGVANVSQITGVPVIFGILTTETIEQALERAGTKMGNKGFEAAQAAIEMANVMRELKAPVKQYAVSSS</sequence>
<dbReference type="NCBIfam" id="TIGR00114">
    <property type="entry name" value="lumazine-synth"/>
    <property type="match status" value="1"/>
</dbReference>
<feature type="binding site" evidence="9">
    <location>
        <begin position="85"/>
        <end position="86"/>
    </location>
    <ligand>
        <name>(2S)-2-hydroxy-3-oxobutyl phosphate</name>
        <dbReference type="ChEBI" id="CHEBI:58830"/>
    </ligand>
</feature>
<feature type="binding site" evidence="9">
    <location>
        <position position="113"/>
    </location>
    <ligand>
        <name>5-amino-6-(D-ribitylamino)uracil</name>
        <dbReference type="ChEBI" id="CHEBI:15934"/>
    </ligand>
</feature>
<name>D6YWD0_WADCW</name>
<keyword evidence="5 9" id="KW-0808">Transferase</keyword>
<evidence type="ECO:0000313" key="11">
    <source>
        <dbReference type="Proteomes" id="UP000001505"/>
    </source>
</evidence>
<evidence type="ECO:0000256" key="1">
    <source>
        <dbReference type="ARBA" id="ARBA00004917"/>
    </source>
</evidence>
<dbReference type="InterPro" id="IPR036467">
    <property type="entry name" value="LS/RS_sf"/>
</dbReference>
<dbReference type="CDD" id="cd09209">
    <property type="entry name" value="Lumazine_synthase-I"/>
    <property type="match status" value="1"/>
</dbReference>
<evidence type="ECO:0000256" key="4">
    <source>
        <dbReference type="ARBA" id="ARBA00022619"/>
    </source>
</evidence>
<evidence type="ECO:0000256" key="3">
    <source>
        <dbReference type="ARBA" id="ARBA00012664"/>
    </source>
</evidence>
<keyword evidence="4 9" id="KW-0686">Riboflavin biosynthesis</keyword>
<dbReference type="SUPFAM" id="SSF52121">
    <property type="entry name" value="Lumazine synthase"/>
    <property type="match status" value="1"/>
</dbReference>
<dbReference type="InterPro" id="IPR034964">
    <property type="entry name" value="LS"/>
</dbReference>
<dbReference type="InterPro" id="IPR002180">
    <property type="entry name" value="LS/RS"/>
</dbReference>
<dbReference type="PANTHER" id="PTHR21058">
    <property type="entry name" value="6,7-DIMETHYL-8-RIBITYLLUMAZINE SYNTHASE DMRL SYNTHASE LUMAZINE SYNTHASE"/>
    <property type="match status" value="1"/>
</dbReference>
<comment type="pathway">
    <text evidence="1 9">Cofactor biosynthesis; riboflavin biosynthesis; riboflavin from 2-hydroxy-3-oxobutyl phosphate and 5-amino-6-(D-ribitylamino)uracil: step 1/2.</text>
</comment>
<comment type="similarity">
    <text evidence="2 9">Belongs to the DMRL synthase family.</text>
</comment>
<dbReference type="GO" id="GO:0000906">
    <property type="term" value="F:6,7-dimethyl-8-ribityllumazine synthase activity"/>
    <property type="evidence" value="ECO:0007669"/>
    <property type="project" value="UniProtKB-UniRule"/>
</dbReference>
<reference evidence="10 11" key="1">
    <citation type="journal article" date="2010" name="PLoS ONE">
        <title>The Waddlia genome: a window into chlamydial biology.</title>
        <authorList>
            <person name="Bertelli C."/>
            <person name="Collyn F."/>
            <person name="Croxatto A."/>
            <person name="Ruckert C."/>
            <person name="Polkinghorne A."/>
            <person name="Kebbi-Beghdadi C."/>
            <person name="Goesmann A."/>
            <person name="Vaughan L."/>
            <person name="Greub G."/>
        </authorList>
    </citation>
    <scope>NUCLEOTIDE SEQUENCE [LARGE SCALE GENOMIC DNA]</scope>
    <source>
        <strain evidence="11">ATCC VR-1470 / WSU 86-1044</strain>
    </source>
</reference>